<feature type="compositionally biased region" description="Basic and acidic residues" evidence="1">
    <location>
        <begin position="60"/>
        <end position="69"/>
    </location>
</feature>
<dbReference type="EMBL" id="JPKZ01001757">
    <property type="protein sequence ID" value="KHN80214.1"/>
    <property type="molecule type" value="Genomic_DNA"/>
</dbReference>
<evidence type="ECO:0000313" key="2">
    <source>
        <dbReference type="EMBL" id="KHN80214.1"/>
    </source>
</evidence>
<feature type="compositionally biased region" description="Basic and acidic residues" evidence="1">
    <location>
        <begin position="33"/>
        <end position="47"/>
    </location>
</feature>
<protein>
    <submittedName>
        <fullName evidence="2">Uncharacterized protein</fullName>
    </submittedName>
</protein>
<feature type="region of interest" description="Disordered" evidence="1">
    <location>
        <begin position="17"/>
        <end position="69"/>
    </location>
</feature>
<evidence type="ECO:0000313" key="3">
    <source>
        <dbReference type="Proteomes" id="UP000031036"/>
    </source>
</evidence>
<accession>A0A0B2VFG9</accession>
<name>A0A0B2VFG9_TOXCA</name>
<proteinExistence type="predicted"/>
<keyword evidence="3" id="KW-1185">Reference proteome</keyword>
<dbReference type="Proteomes" id="UP000031036">
    <property type="component" value="Unassembled WGS sequence"/>
</dbReference>
<gene>
    <name evidence="2" type="ORF">Tcan_03269</name>
</gene>
<organism evidence="2 3">
    <name type="scientific">Toxocara canis</name>
    <name type="common">Canine roundworm</name>
    <dbReference type="NCBI Taxonomy" id="6265"/>
    <lineage>
        <taxon>Eukaryota</taxon>
        <taxon>Metazoa</taxon>
        <taxon>Ecdysozoa</taxon>
        <taxon>Nematoda</taxon>
        <taxon>Chromadorea</taxon>
        <taxon>Rhabditida</taxon>
        <taxon>Spirurina</taxon>
        <taxon>Ascaridomorpha</taxon>
        <taxon>Ascaridoidea</taxon>
        <taxon>Toxocaridae</taxon>
        <taxon>Toxocara</taxon>
    </lineage>
</organism>
<sequence>MKITAVKGRAEALVPVRSKGNFGQETASGDGENSTREKKRSFSDSRFRGGYRRPQTLMTEEERNSYFDA</sequence>
<reference evidence="2 3" key="1">
    <citation type="submission" date="2014-11" db="EMBL/GenBank/DDBJ databases">
        <title>Genetic blueprint of the zoonotic pathogen Toxocara canis.</title>
        <authorList>
            <person name="Zhu X.-Q."/>
            <person name="Korhonen P.K."/>
            <person name="Cai H."/>
            <person name="Young N.D."/>
            <person name="Nejsum P."/>
            <person name="von Samson-Himmelstjerna G."/>
            <person name="Boag P.R."/>
            <person name="Tan P."/>
            <person name="Li Q."/>
            <person name="Min J."/>
            <person name="Yang Y."/>
            <person name="Wang X."/>
            <person name="Fang X."/>
            <person name="Hall R.S."/>
            <person name="Hofmann A."/>
            <person name="Sternberg P.W."/>
            <person name="Jex A.R."/>
            <person name="Gasser R.B."/>
        </authorList>
    </citation>
    <scope>NUCLEOTIDE SEQUENCE [LARGE SCALE GENOMIC DNA]</scope>
    <source>
        <strain evidence="2">PN_DK_2014</strain>
    </source>
</reference>
<dbReference type="AlphaFoldDB" id="A0A0B2VFG9"/>
<evidence type="ECO:0000256" key="1">
    <source>
        <dbReference type="SAM" id="MobiDB-lite"/>
    </source>
</evidence>
<comment type="caution">
    <text evidence="2">The sequence shown here is derived from an EMBL/GenBank/DDBJ whole genome shotgun (WGS) entry which is preliminary data.</text>
</comment>